<dbReference type="Proteomes" id="UP000462931">
    <property type="component" value="Unassembled WGS sequence"/>
</dbReference>
<reference evidence="1 2" key="1">
    <citation type="submission" date="2019-11" db="EMBL/GenBank/DDBJ databases">
        <authorList>
            <person name="Cheng Q."/>
            <person name="Yang Z."/>
        </authorList>
    </citation>
    <scope>NUCLEOTIDE SEQUENCE [LARGE SCALE GENOMIC DNA]</scope>
    <source>
        <strain evidence="1 2">HX-22-1</strain>
    </source>
</reference>
<dbReference type="AlphaFoldDB" id="A0A7K0FMT9"/>
<dbReference type="RefSeq" id="WP_154287429.1">
    <property type="nucleotide sequence ID" value="NZ_WKJI01000002.1"/>
</dbReference>
<evidence type="ECO:0000313" key="2">
    <source>
        <dbReference type="Proteomes" id="UP000462931"/>
    </source>
</evidence>
<comment type="caution">
    <text evidence="1">The sequence shown here is derived from an EMBL/GenBank/DDBJ whole genome shotgun (WGS) entry which is preliminary data.</text>
</comment>
<protein>
    <submittedName>
        <fullName evidence="1">Uncharacterized protein</fullName>
    </submittedName>
</protein>
<accession>A0A7K0FMT9</accession>
<dbReference type="EMBL" id="WKJI01000002">
    <property type="protein sequence ID" value="MRX47278.1"/>
    <property type="molecule type" value="Genomic_DNA"/>
</dbReference>
<sequence length="223" mass="25741">MKRKKNIKIAFAIFICIFFCNCKKDIIFNTSTSQPETYNVEALKLVFANSGYQSQLLLNHKDSIEISWKPDWKKFQKKLVNDSLAYYYIPLDLQILNKKTNVYLKSPISNTDKYILFKETSSGLDIKLATYIIPPKSNITAIKDESKDLIQDHTTDFKNFNGVLLLKDFKNKTINSYEYRNGVHKPLKNQISRGSKQASTSERVECTLAFVDCLWYGQHHGGC</sequence>
<keyword evidence="2" id="KW-1185">Reference proteome</keyword>
<name>A0A7K0FMT9_9SPHI</name>
<proteinExistence type="predicted"/>
<gene>
    <name evidence="1" type="ORF">GJJ64_08775</name>
</gene>
<evidence type="ECO:0000313" key="1">
    <source>
        <dbReference type="EMBL" id="MRX47278.1"/>
    </source>
</evidence>
<organism evidence="1 2">
    <name type="scientific">Pedobacter puniceum</name>
    <dbReference type="NCBI Taxonomy" id="2666136"/>
    <lineage>
        <taxon>Bacteria</taxon>
        <taxon>Pseudomonadati</taxon>
        <taxon>Bacteroidota</taxon>
        <taxon>Sphingobacteriia</taxon>
        <taxon>Sphingobacteriales</taxon>
        <taxon>Sphingobacteriaceae</taxon>
        <taxon>Pedobacter</taxon>
    </lineage>
</organism>